<keyword evidence="7 9" id="KW-0406">Ion transport</keyword>
<dbReference type="InterPro" id="IPR026028">
    <property type="entry name" value="V-type_ATPase_116kDa_su_euka"/>
</dbReference>
<keyword evidence="5 9" id="KW-0375">Hydrogen ion transport</keyword>
<dbReference type="PANTHER" id="PTHR11629:SF56">
    <property type="entry name" value="V-TYPE PROTON ATPASE 116 KDA SUBUNIT A 4"/>
    <property type="match status" value="1"/>
</dbReference>
<reference evidence="11" key="1">
    <citation type="submission" date="2022-11" db="UniProtKB">
        <authorList>
            <consortium name="WormBaseParasite"/>
        </authorList>
    </citation>
    <scope>IDENTIFICATION</scope>
</reference>
<feature type="transmembrane region" description="Helical" evidence="9">
    <location>
        <begin position="394"/>
        <end position="417"/>
    </location>
</feature>
<comment type="caution">
    <text evidence="9">Lacks conserved residue(s) required for the propagation of feature annotation.</text>
</comment>
<dbReference type="Pfam" id="PF01496">
    <property type="entry name" value="V_ATPase_I"/>
    <property type="match status" value="2"/>
</dbReference>
<keyword evidence="8 9" id="KW-0472">Membrane</keyword>
<evidence type="ECO:0000256" key="3">
    <source>
        <dbReference type="ARBA" id="ARBA00022448"/>
    </source>
</evidence>
<evidence type="ECO:0000256" key="4">
    <source>
        <dbReference type="ARBA" id="ARBA00022692"/>
    </source>
</evidence>
<feature type="transmembrane region" description="Helical" evidence="9">
    <location>
        <begin position="558"/>
        <end position="576"/>
    </location>
</feature>
<keyword evidence="4 9" id="KW-0812">Transmembrane</keyword>
<comment type="similarity">
    <text evidence="2 9">Belongs to the V-ATPase 116 kDa subunit family.</text>
</comment>
<dbReference type="InterPro" id="IPR002490">
    <property type="entry name" value="V-ATPase_116kDa_su"/>
</dbReference>
<dbReference type="GO" id="GO:0007035">
    <property type="term" value="P:vacuolar acidification"/>
    <property type="evidence" value="ECO:0007669"/>
    <property type="project" value="TreeGrafter"/>
</dbReference>
<proteinExistence type="inferred from homology"/>
<evidence type="ECO:0000256" key="5">
    <source>
        <dbReference type="ARBA" id="ARBA00022781"/>
    </source>
</evidence>
<dbReference type="GO" id="GO:0046961">
    <property type="term" value="F:proton-transporting ATPase activity, rotational mechanism"/>
    <property type="evidence" value="ECO:0007669"/>
    <property type="project" value="InterPro"/>
</dbReference>
<name>A0A915MT18_MELJA</name>
<protein>
    <recommendedName>
        <fullName evidence="9">V-type proton ATPase subunit a</fullName>
    </recommendedName>
</protein>
<organism evidence="10 11">
    <name type="scientific">Meloidogyne javanica</name>
    <name type="common">Root-knot nematode worm</name>
    <dbReference type="NCBI Taxonomy" id="6303"/>
    <lineage>
        <taxon>Eukaryota</taxon>
        <taxon>Metazoa</taxon>
        <taxon>Ecdysozoa</taxon>
        <taxon>Nematoda</taxon>
        <taxon>Chromadorea</taxon>
        <taxon>Rhabditida</taxon>
        <taxon>Tylenchina</taxon>
        <taxon>Tylenchomorpha</taxon>
        <taxon>Tylenchoidea</taxon>
        <taxon>Meloidogynidae</taxon>
        <taxon>Meloidogyninae</taxon>
        <taxon>Meloidogyne</taxon>
        <taxon>Meloidogyne incognita group</taxon>
    </lineage>
</organism>
<dbReference type="GO" id="GO:0005886">
    <property type="term" value="C:plasma membrane"/>
    <property type="evidence" value="ECO:0007669"/>
    <property type="project" value="TreeGrafter"/>
</dbReference>
<evidence type="ECO:0000256" key="2">
    <source>
        <dbReference type="ARBA" id="ARBA00009904"/>
    </source>
</evidence>
<evidence type="ECO:0000256" key="8">
    <source>
        <dbReference type="ARBA" id="ARBA00023136"/>
    </source>
</evidence>
<feature type="transmembrane region" description="Helical" evidence="9">
    <location>
        <begin position="437"/>
        <end position="457"/>
    </location>
</feature>
<dbReference type="WBParaSite" id="scaffold4872_cov198.g8773">
    <property type="protein sequence ID" value="scaffold4872_cov198.g8773"/>
    <property type="gene ID" value="scaffold4872_cov198.g8773"/>
</dbReference>
<comment type="subcellular location">
    <subcellularLocation>
        <location evidence="1">Membrane</location>
        <topology evidence="1">Multi-pass membrane protein</topology>
    </subcellularLocation>
</comment>
<dbReference type="PANTHER" id="PTHR11629">
    <property type="entry name" value="VACUOLAR PROTON ATPASES"/>
    <property type="match status" value="1"/>
</dbReference>
<dbReference type="GO" id="GO:0051117">
    <property type="term" value="F:ATPase binding"/>
    <property type="evidence" value="ECO:0007669"/>
    <property type="project" value="TreeGrafter"/>
</dbReference>
<comment type="function">
    <text evidence="9">Essential component of the vacuolar proton pump (V-ATPase), a multimeric enzyme that catalyzes the translocation of protons across the membranes. Required for assembly and activity of the V-ATPase.</text>
</comment>
<dbReference type="PIRSF" id="PIRSF001293">
    <property type="entry name" value="ATP6V0A1"/>
    <property type="match status" value="1"/>
</dbReference>
<evidence type="ECO:0000313" key="10">
    <source>
        <dbReference type="Proteomes" id="UP000887561"/>
    </source>
</evidence>
<keyword evidence="3 9" id="KW-0813">Transport</keyword>
<dbReference type="Proteomes" id="UP000887561">
    <property type="component" value="Unplaced"/>
</dbReference>
<keyword evidence="10" id="KW-1185">Reference proteome</keyword>
<keyword evidence="6 9" id="KW-1133">Transmembrane helix</keyword>
<evidence type="ECO:0000256" key="6">
    <source>
        <dbReference type="ARBA" id="ARBA00022989"/>
    </source>
</evidence>
<evidence type="ECO:0000256" key="1">
    <source>
        <dbReference type="ARBA" id="ARBA00004141"/>
    </source>
</evidence>
<dbReference type="AlphaFoldDB" id="A0A915MT18"/>
<evidence type="ECO:0000256" key="7">
    <source>
        <dbReference type="ARBA" id="ARBA00023065"/>
    </source>
</evidence>
<dbReference type="GO" id="GO:0000220">
    <property type="term" value="C:vacuolar proton-transporting V-type ATPase, V0 domain"/>
    <property type="evidence" value="ECO:0007669"/>
    <property type="project" value="InterPro"/>
</dbReference>
<accession>A0A915MT18</accession>
<evidence type="ECO:0000313" key="11">
    <source>
        <dbReference type="WBParaSite" id="scaffold4872_cov198.g8773"/>
    </source>
</evidence>
<evidence type="ECO:0000256" key="9">
    <source>
        <dbReference type="RuleBase" id="RU361189"/>
    </source>
</evidence>
<sequence>MNFRSEPLKLCQLIVQRDAAYACVVELGKYSLVQFKDLNHQLTTFQRTYVREVRRCAEIERSLRYLENEVLEGGATDHIPNLDISNADVTPMRDIYVLEAKLFEFERDFRQFLANEAQLKRNYNDLKQCKCVYEKVEAFFKVHIENTAKTELESEQEEKNDLGMPLKPLLEHGHPETPWFVAGTVETQKRHSFERVLWRACRRTAFVRTAEIDADFQDPDTGKFTRKSVFIIFFNGSKLQDIINRVCDGFNAKQVPCPRTSKERQLALAEILIRLHDLDLVIQTTNKHKMELLRSVAFELPEWTRQIHLQKYIFHTLNCFTFDTSGNFFVAECWDRAGYTIRPIINVLETSEMHPTYNKTNKFTQIFQNIVDSYGIASYREINPAPFSIITFPFFFGIMFGDFGHGLLLFLAGITLILSEKRIIGMRIKEEIFNTFFAGRFIIMMMGVFSMYTGLIYNDTFSKSFNIFGSKWRNPFNHTELIVLQKMALSIRKKASLIFDPNDAFLGEEGSHCAPSLLIGLINMFMYKSRPEGFLKPNSTEEYPNCHLSTWYPEQATIEAILVGIAILCMPIMLFSKPIARVIREKTQPAGNKGRKETRKNRSKNIMDSEVAELITNTQSITNLKEVDSEKNPIKEDIIAYNAEDQMSLTDLSVHQAIHTIEFCLGCISHTSSYLRLWALSLAHAR</sequence>